<dbReference type="AlphaFoldDB" id="A0A6G0IR78"/>
<dbReference type="Proteomes" id="UP000424527">
    <property type="component" value="Unassembled WGS sequence"/>
</dbReference>
<dbReference type="Gene3D" id="3.30.420.10">
    <property type="entry name" value="Ribonuclease H-like superfamily/Ribonuclease H"/>
    <property type="match status" value="1"/>
</dbReference>
<evidence type="ECO:0000313" key="5">
    <source>
        <dbReference type="Proteomes" id="UP000424527"/>
    </source>
</evidence>
<dbReference type="InterPro" id="IPR012337">
    <property type="entry name" value="RNaseH-like_sf"/>
</dbReference>
<comment type="caution">
    <text evidence="4">The sequence shown here is derived from an EMBL/GenBank/DDBJ whole genome shotgun (WGS) entry which is preliminary data.</text>
</comment>
<dbReference type="InterPro" id="IPR041588">
    <property type="entry name" value="Integrase_H2C2"/>
</dbReference>
<dbReference type="SUPFAM" id="SSF56672">
    <property type="entry name" value="DNA/RNA polymerases"/>
    <property type="match status" value="1"/>
</dbReference>
<dbReference type="InterPro" id="IPR036397">
    <property type="entry name" value="RNaseH_sf"/>
</dbReference>
<protein>
    <recommendedName>
        <fullName evidence="2">ribonuclease H</fullName>
        <ecNumber evidence="2">3.1.26.4</ecNumber>
    </recommendedName>
</protein>
<dbReference type="CDD" id="cd01644">
    <property type="entry name" value="RT_pepA17"/>
    <property type="match status" value="1"/>
</dbReference>
<sequence>MVKVLLYNGKRRIETYAILDDGSERTILLHSAAHELGLQGSSEDLALRTIRQDISTVPGRSVSFSVSSAFHPQKRFRIHGAFTAIDLGLSKHSHPVDTLQKVYRHLRGLPLHSFNQAQPLLLIGSDYPHLLSPVEPVHLGPPGGPAALKTLLGWTLQGPAKVLKHQASTPQCLLTNTLTPSAELLSHVTRLWQMDVLPYQNEKLIIRAPKESVLGLLRGTEKRLSKNPAKAETYNQEIKKLLDAGYIKKLTSAESQASVSAWYIPHHMVRHNGKDRIVFNCSFTHQGASLNEHLLPGPTLGSTLLGVLLRFREYPIAVSSDIKGMFHQVRLLPEDKPFLRFLWRDTARSTSPDVYEWQVLPFGTTCSPCCATFALQKHVLDHSSPGEGTRHSVENCFYVDNLLQSFTSVSEAEQIVKQLQQLLLTGGFELRQWATNVPAIISHLPPELKSDSSELWLSPDGTDPPERALGLLWHCTSDTITYQLRHTEHPEPTMRNIYRVLARQYDPLGLLIPYTTRAKILVQRLWSKKRDWDDPQLPTDLLQQWHAWESELHQLPAISLPRCYMSPETDFSTCTQSIHIFSDASEKAYGAVAYLRTVDHAGLIQVAFLAARSRVAPVRQQSIPRLELCAAHAGAQLAAVLMKELTLSISSITYWTDSTTVLTWLQSQSFRYKVFVGARVADIQEMTEGSVWRYVNSRDNPADDITRGLNLSQFLGHNRWSHGPTFLHQDEAFWPAIPDISSSDDSAELRKVTFCGHISVPSDPCLPDISTFSNFSELLEASVRARHGAVTASNPTAEDYKQAELALFRRVQRDCFPEEFDFLASQKSVPTNSRLLTLAPEYDQKSLLIRVGGRLRRCDSLCQDTLHPVVLDPHHHITKLIIKDFDRRLAHPGPERVFAELRRRFWILRGREAVRKHQYTCPECRKWRSNPVIPKMADLPPSSLRLNHPAFYSSGVDCFGPYLIKIGRRTEKRWGIVFKCLTTHAVHLDLLASMDTDSFLMGLRRFIARRGKPYELLSDQGTNFKGGNSELKEAFNSLTPSLQSQLASQQIHFQFNPPHAPHFGGSWEREIRTIKSALHTTLGSQTVTEEVLRTILIEVESIVNSKPLGYTSSDVADPDPITPNMLLMGRPDPSTPQVIYSDTELLSRRRWKQCQALADQFWIHFIRYYLPSLQTRSKWQQERDDLTVGSIVLIVDQQLPRAMWPVGKVIAVIPGVDGRVRTAQIQVKDKSYTRPVALLIRLPAIPQDSSG</sequence>
<dbReference type="Pfam" id="PF17921">
    <property type="entry name" value="Integrase_H2C2"/>
    <property type="match status" value="1"/>
</dbReference>
<dbReference type="EC" id="3.1.26.4" evidence="2"/>
<gene>
    <name evidence="4" type="ORF">D5F01_LYC08850</name>
</gene>
<proteinExistence type="inferred from homology"/>
<dbReference type="InterPro" id="IPR008042">
    <property type="entry name" value="Retrotrans_Pao"/>
</dbReference>
<organism evidence="4 5">
    <name type="scientific">Larimichthys crocea</name>
    <name type="common">Large yellow croaker</name>
    <name type="synonym">Pseudosciaena crocea</name>
    <dbReference type="NCBI Taxonomy" id="215358"/>
    <lineage>
        <taxon>Eukaryota</taxon>
        <taxon>Metazoa</taxon>
        <taxon>Chordata</taxon>
        <taxon>Craniata</taxon>
        <taxon>Vertebrata</taxon>
        <taxon>Euteleostomi</taxon>
        <taxon>Actinopterygii</taxon>
        <taxon>Neopterygii</taxon>
        <taxon>Teleostei</taxon>
        <taxon>Neoteleostei</taxon>
        <taxon>Acanthomorphata</taxon>
        <taxon>Eupercaria</taxon>
        <taxon>Sciaenidae</taxon>
        <taxon>Larimichthys</taxon>
    </lineage>
</organism>
<dbReference type="InterPro" id="IPR001584">
    <property type="entry name" value="Integrase_cat-core"/>
</dbReference>
<dbReference type="PROSITE" id="PS50994">
    <property type="entry name" value="INTEGRASE"/>
    <property type="match status" value="1"/>
</dbReference>
<dbReference type="InterPro" id="IPR043128">
    <property type="entry name" value="Rev_trsase/Diguanyl_cyclase"/>
</dbReference>
<name>A0A6G0IR78_LARCR</name>
<keyword evidence="5" id="KW-1185">Reference proteome</keyword>
<dbReference type="PANTHER" id="PTHR47331">
    <property type="entry name" value="PHD-TYPE DOMAIN-CONTAINING PROTEIN"/>
    <property type="match status" value="1"/>
</dbReference>
<dbReference type="GO" id="GO:0003676">
    <property type="term" value="F:nucleic acid binding"/>
    <property type="evidence" value="ECO:0007669"/>
    <property type="project" value="InterPro"/>
</dbReference>
<evidence type="ECO:0000256" key="2">
    <source>
        <dbReference type="ARBA" id="ARBA00012180"/>
    </source>
</evidence>
<comment type="similarity">
    <text evidence="1">Belongs to the beta type-B retroviral polymerase family. HERV class-II K(HML-2) pol subfamily.</text>
</comment>
<dbReference type="Gene3D" id="3.30.70.270">
    <property type="match status" value="1"/>
</dbReference>
<dbReference type="InterPro" id="IPR000477">
    <property type="entry name" value="RT_dom"/>
</dbReference>
<dbReference type="InterPro" id="IPR040676">
    <property type="entry name" value="DUF5641"/>
</dbReference>
<dbReference type="SUPFAM" id="SSF53098">
    <property type="entry name" value="Ribonuclease H-like"/>
    <property type="match status" value="1"/>
</dbReference>
<dbReference type="Pfam" id="PF05380">
    <property type="entry name" value="Peptidase_A17"/>
    <property type="match status" value="1"/>
</dbReference>
<dbReference type="Pfam" id="PF18701">
    <property type="entry name" value="DUF5641"/>
    <property type="match status" value="1"/>
</dbReference>
<dbReference type="GO" id="GO:0004523">
    <property type="term" value="F:RNA-DNA hybrid ribonuclease activity"/>
    <property type="evidence" value="ECO:0007669"/>
    <property type="project" value="UniProtKB-EC"/>
</dbReference>
<dbReference type="Gene3D" id="3.10.10.10">
    <property type="entry name" value="HIV Type 1 Reverse Transcriptase, subunit A, domain 1"/>
    <property type="match status" value="1"/>
</dbReference>
<dbReference type="GO" id="GO:0015074">
    <property type="term" value="P:DNA integration"/>
    <property type="evidence" value="ECO:0007669"/>
    <property type="project" value="InterPro"/>
</dbReference>
<reference evidence="4 5" key="1">
    <citation type="submission" date="2019-07" db="EMBL/GenBank/DDBJ databases">
        <title>Chromosome genome assembly for large yellow croaker.</title>
        <authorList>
            <person name="Xiao S."/>
        </authorList>
    </citation>
    <scope>NUCLEOTIDE SEQUENCE [LARGE SCALE GENOMIC DNA]</scope>
    <source>
        <strain evidence="4">JMULYC20181020</strain>
        <tissue evidence="4">Muscle</tissue>
    </source>
</reference>
<evidence type="ECO:0000256" key="1">
    <source>
        <dbReference type="ARBA" id="ARBA00010879"/>
    </source>
</evidence>
<dbReference type="Pfam" id="PF00078">
    <property type="entry name" value="RVT_1"/>
    <property type="match status" value="1"/>
</dbReference>
<dbReference type="InterPro" id="IPR043502">
    <property type="entry name" value="DNA/RNA_pol_sf"/>
</dbReference>
<evidence type="ECO:0000313" key="4">
    <source>
        <dbReference type="EMBL" id="KAE8293736.1"/>
    </source>
</evidence>
<accession>A0A6G0IR78</accession>
<feature type="domain" description="Integrase catalytic" evidence="3">
    <location>
        <begin position="945"/>
        <end position="1131"/>
    </location>
</feature>
<dbReference type="PANTHER" id="PTHR47331:SF5">
    <property type="entry name" value="RIBONUCLEASE H"/>
    <property type="match status" value="1"/>
</dbReference>
<dbReference type="EMBL" id="REGW02000008">
    <property type="protein sequence ID" value="KAE8293736.1"/>
    <property type="molecule type" value="Genomic_DNA"/>
</dbReference>
<evidence type="ECO:0000259" key="3">
    <source>
        <dbReference type="PROSITE" id="PS50994"/>
    </source>
</evidence>